<sequence length="269" mass="29508">MKNASKLLAALLLSGLSSGISCFASEEERHIIAASELSGLFTLRQPGLGSTVVFDGAYYQLLRNVLEAAGLAKQYRIEVMPAKRAKLEFIKGNAACYAPGLQTFSPDELALAPDTVVSSLSFNRAKVRVISATARRLVSGINDIRRSDVISLVYGVPVNAEMQHMLDRARDSVMVNSEVDSLKLLRSGRVDLILAFYPDVIFAYQELGISDEYPFDKSYSPLQINDNVVCHLQHKDAIDAINIKLAQYQQNGTLQRILGPLYIAPAESN</sequence>
<feature type="chain" id="PRO_5046035124" description="Solute-binding protein family 3/N-terminal domain-containing protein" evidence="1">
    <location>
        <begin position="25"/>
        <end position="269"/>
    </location>
</feature>
<dbReference type="Proteomes" id="UP000704611">
    <property type="component" value="Unassembled WGS sequence"/>
</dbReference>
<name>A0ABS6MKF3_9GAMM</name>
<dbReference type="EMBL" id="JAHRID010000003">
    <property type="protein sequence ID" value="MBV2129303.1"/>
    <property type="molecule type" value="Genomic_DNA"/>
</dbReference>
<comment type="caution">
    <text evidence="2">The sequence shown here is derived from an EMBL/GenBank/DDBJ whole genome shotgun (WGS) entry which is preliminary data.</text>
</comment>
<evidence type="ECO:0000313" key="3">
    <source>
        <dbReference type="Proteomes" id="UP000704611"/>
    </source>
</evidence>
<proteinExistence type="predicted"/>
<keyword evidence="1" id="KW-0732">Signal</keyword>
<feature type="signal peptide" evidence="1">
    <location>
        <begin position="1"/>
        <end position="24"/>
    </location>
</feature>
<evidence type="ECO:0000256" key="1">
    <source>
        <dbReference type="SAM" id="SignalP"/>
    </source>
</evidence>
<reference evidence="2 3" key="1">
    <citation type="submission" date="2021-06" db="EMBL/GenBank/DDBJ databases">
        <title>Rheinheimera indica sp. nov., isolated from deep-sea sediment.</title>
        <authorList>
            <person name="Wang Z."/>
            <person name="Zhang X.-Y."/>
        </authorList>
    </citation>
    <scope>NUCLEOTIDE SEQUENCE [LARGE SCALE GENOMIC DNA]</scope>
    <source>
        <strain evidence="2 3">SM2107</strain>
    </source>
</reference>
<evidence type="ECO:0008006" key="4">
    <source>
        <dbReference type="Google" id="ProtNLM"/>
    </source>
</evidence>
<accession>A0ABS6MKF3</accession>
<keyword evidence="3" id="KW-1185">Reference proteome</keyword>
<dbReference type="PROSITE" id="PS51257">
    <property type="entry name" value="PROKAR_LIPOPROTEIN"/>
    <property type="match status" value="1"/>
</dbReference>
<evidence type="ECO:0000313" key="2">
    <source>
        <dbReference type="EMBL" id="MBV2129303.1"/>
    </source>
</evidence>
<protein>
    <recommendedName>
        <fullName evidence="4">Solute-binding protein family 3/N-terminal domain-containing protein</fullName>
    </recommendedName>
</protein>
<dbReference type="RefSeq" id="WP_217668921.1">
    <property type="nucleotide sequence ID" value="NZ_JAHRID010000003.1"/>
</dbReference>
<organism evidence="2 3">
    <name type="scientific">Arsukibacterium indicum</name>
    <dbReference type="NCBI Taxonomy" id="2848612"/>
    <lineage>
        <taxon>Bacteria</taxon>
        <taxon>Pseudomonadati</taxon>
        <taxon>Pseudomonadota</taxon>
        <taxon>Gammaproteobacteria</taxon>
        <taxon>Chromatiales</taxon>
        <taxon>Chromatiaceae</taxon>
        <taxon>Arsukibacterium</taxon>
    </lineage>
</organism>
<gene>
    <name evidence="2" type="ORF">KQY15_09370</name>
</gene>